<sequence>MARHSAFNSREVRQIAGASLLPFRTSCKGPVNTSKISSFEEEGEDIIDEAISYYRANVLFRNYEIHGGADRILLYLTLYISACLAKIEKTPNPKDAEKALQVMAFETFPLPGQAGFPFSSFFDKADKHEELEELRAYMKQLREETGQRVCKVGFTPEGKPNKFWTAFAKRKFMNCAI</sequence>
<keyword evidence="4 6" id="KW-0009">Actin-binding</keyword>
<evidence type="ECO:0000313" key="7">
    <source>
        <dbReference type="EMBL" id="CAD8980975.1"/>
    </source>
</evidence>
<comment type="subcellular location">
    <subcellularLocation>
        <location evidence="1 6">Cytoplasm</location>
        <location evidence="1 6">Cytoskeleton</location>
    </subcellularLocation>
</comment>
<dbReference type="InterPro" id="IPR007204">
    <property type="entry name" value="ARPC3"/>
</dbReference>
<dbReference type="Pfam" id="PF04062">
    <property type="entry name" value="P21-Arc"/>
    <property type="match status" value="1"/>
</dbReference>
<evidence type="ECO:0000256" key="5">
    <source>
        <dbReference type="ARBA" id="ARBA00023212"/>
    </source>
</evidence>
<dbReference type="SUPFAM" id="SSF69060">
    <property type="entry name" value="Arp2/3 complex 21 kDa subunit ARPC3"/>
    <property type="match status" value="1"/>
</dbReference>
<keyword evidence="5 6" id="KW-0206">Cytoskeleton</keyword>
<keyword evidence="3 6" id="KW-0963">Cytoplasm</keyword>
<dbReference type="GO" id="GO:0030833">
    <property type="term" value="P:regulation of actin filament polymerization"/>
    <property type="evidence" value="ECO:0007669"/>
    <property type="project" value="InterPro"/>
</dbReference>
<evidence type="ECO:0000256" key="6">
    <source>
        <dbReference type="PIRNR" id="PIRNR016315"/>
    </source>
</evidence>
<evidence type="ECO:0000256" key="4">
    <source>
        <dbReference type="ARBA" id="ARBA00023203"/>
    </source>
</evidence>
<gene>
    <name evidence="7" type="ORF">HAND00432_LOCUS31985</name>
</gene>
<comment type="function">
    <text evidence="6">Functions as component of the Arp2/3 complex which is involved in regulation of actin polymerization and together with an activating nucleation-promoting factor (NPF) mediates the formation of branched actin networks.</text>
</comment>
<dbReference type="GO" id="GO:0003779">
    <property type="term" value="F:actin binding"/>
    <property type="evidence" value="ECO:0007669"/>
    <property type="project" value="UniProtKB-KW"/>
</dbReference>
<dbReference type="PANTHER" id="PTHR12391">
    <property type="entry name" value="ARP2/3 COMPLEX 21 KD SUBUNIT"/>
    <property type="match status" value="1"/>
</dbReference>
<proteinExistence type="inferred from homology"/>
<dbReference type="InterPro" id="IPR036753">
    <property type="entry name" value="ARPC3_sf"/>
</dbReference>
<dbReference type="Gene3D" id="1.10.1760.10">
    <property type="entry name" value="Actin-related protein 2/3 complex subunit 3"/>
    <property type="match status" value="1"/>
</dbReference>
<evidence type="ECO:0000256" key="2">
    <source>
        <dbReference type="ARBA" id="ARBA00010856"/>
    </source>
</evidence>
<dbReference type="AlphaFoldDB" id="A0A6U2BHX2"/>
<dbReference type="GO" id="GO:0034314">
    <property type="term" value="P:Arp2/3 complex-mediated actin nucleation"/>
    <property type="evidence" value="ECO:0007669"/>
    <property type="project" value="UniProtKB-UniRule"/>
</dbReference>
<accession>A0A6U2BHX2</accession>
<dbReference type="EMBL" id="HBFX01053107">
    <property type="protein sequence ID" value="CAD8980975.1"/>
    <property type="molecule type" value="Transcribed_RNA"/>
</dbReference>
<protein>
    <recommendedName>
        <fullName evidence="6">Actin-related protein 2/3 complex subunit 3</fullName>
    </recommendedName>
</protein>
<comment type="subunit">
    <text evidence="6">Component of the Arp2/3 complex.</text>
</comment>
<dbReference type="GO" id="GO:0005885">
    <property type="term" value="C:Arp2/3 protein complex"/>
    <property type="evidence" value="ECO:0007669"/>
    <property type="project" value="UniProtKB-UniRule"/>
</dbReference>
<evidence type="ECO:0000256" key="3">
    <source>
        <dbReference type="ARBA" id="ARBA00022490"/>
    </source>
</evidence>
<name>A0A6U2BHX2_HEMAN</name>
<organism evidence="7">
    <name type="scientific">Hemiselmis andersenii</name>
    <name type="common">Cryptophyte alga</name>
    <dbReference type="NCBI Taxonomy" id="464988"/>
    <lineage>
        <taxon>Eukaryota</taxon>
        <taxon>Cryptophyceae</taxon>
        <taxon>Cryptomonadales</taxon>
        <taxon>Hemiselmidaceae</taxon>
        <taxon>Hemiselmis</taxon>
    </lineage>
</organism>
<evidence type="ECO:0000256" key="1">
    <source>
        <dbReference type="ARBA" id="ARBA00004245"/>
    </source>
</evidence>
<comment type="similarity">
    <text evidence="2 6">Belongs to the ARPC3 family.</text>
</comment>
<reference evidence="7" key="1">
    <citation type="submission" date="2021-01" db="EMBL/GenBank/DDBJ databases">
        <authorList>
            <person name="Corre E."/>
            <person name="Pelletier E."/>
            <person name="Niang G."/>
            <person name="Scheremetjew M."/>
            <person name="Finn R."/>
            <person name="Kale V."/>
            <person name="Holt S."/>
            <person name="Cochrane G."/>
            <person name="Meng A."/>
            <person name="Brown T."/>
            <person name="Cohen L."/>
        </authorList>
    </citation>
    <scope>NUCLEOTIDE SEQUENCE</scope>
    <source>
        <strain evidence="7">CCMP644</strain>
    </source>
</reference>
<dbReference type="PIRSF" id="PIRSF016315">
    <property type="entry name" value="ARP2/3_P21-Arc"/>
    <property type="match status" value="1"/>
</dbReference>